<sequence length="126" mass="13253">MAVDARELAKGAAAQFTEERYKGPTTLREGTTPVATGATAILPNDPERLMWLMVNPAVNPGSLGFSREVTLAAGIPMAANGGIVSANVIEDAELIARAVYGIQDVAGATWYHVEVLRVTALEGEET</sequence>
<evidence type="ECO:0000313" key="1">
    <source>
        <dbReference type="EMBL" id="KKM85845.1"/>
    </source>
</evidence>
<dbReference type="AlphaFoldDB" id="A0A0F9NAU3"/>
<organism evidence="1">
    <name type="scientific">marine sediment metagenome</name>
    <dbReference type="NCBI Taxonomy" id="412755"/>
    <lineage>
        <taxon>unclassified sequences</taxon>
        <taxon>metagenomes</taxon>
        <taxon>ecological metagenomes</taxon>
    </lineage>
</organism>
<gene>
    <name evidence="1" type="ORF">LCGC14_1284910</name>
</gene>
<proteinExistence type="predicted"/>
<protein>
    <submittedName>
        <fullName evidence="1">Uncharacterized protein</fullName>
    </submittedName>
</protein>
<accession>A0A0F9NAU3</accession>
<dbReference type="EMBL" id="LAZR01007345">
    <property type="protein sequence ID" value="KKM85845.1"/>
    <property type="molecule type" value="Genomic_DNA"/>
</dbReference>
<name>A0A0F9NAU3_9ZZZZ</name>
<comment type="caution">
    <text evidence="1">The sequence shown here is derived from an EMBL/GenBank/DDBJ whole genome shotgun (WGS) entry which is preliminary data.</text>
</comment>
<reference evidence="1" key="1">
    <citation type="journal article" date="2015" name="Nature">
        <title>Complex archaea that bridge the gap between prokaryotes and eukaryotes.</title>
        <authorList>
            <person name="Spang A."/>
            <person name="Saw J.H."/>
            <person name="Jorgensen S.L."/>
            <person name="Zaremba-Niedzwiedzka K."/>
            <person name="Martijn J."/>
            <person name="Lind A.E."/>
            <person name="van Eijk R."/>
            <person name="Schleper C."/>
            <person name="Guy L."/>
            <person name="Ettema T.J."/>
        </authorList>
    </citation>
    <scope>NUCLEOTIDE SEQUENCE</scope>
</reference>